<name>A0A810Q4N2_9FIRM</name>
<keyword evidence="1" id="KW-1133">Transmembrane helix</keyword>
<dbReference type="RefSeq" id="WP_213541965.1">
    <property type="nucleotide sequence ID" value="NZ_AP023418.1"/>
</dbReference>
<evidence type="ECO:0000256" key="1">
    <source>
        <dbReference type="SAM" id="Phobius"/>
    </source>
</evidence>
<evidence type="ECO:0008006" key="4">
    <source>
        <dbReference type="Google" id="ProtNLM"/>
    </source>
</evidence>
<feature type="transmembrane region" description="Helical" evidence="1">
    <location>
        <begin position="106"/>
        <end position="127"/>
    </location>
</feature>
<keyword evidence="1" id="KW-0812">Transmembrane</keyword>
<gene>
    <name evidence="2" type="ORF">MM50RIKEN_09650</name>
</gene>
<dbReference type="Proteomes" id="UP000681035">
    <property type="component" value="Chromosome"/>
</dbReference>
<feature type="transmembrane region" description="Helical" evidence="1">
    <location>
        <begin position="72"/>
        <end position="94"/>
    </location>
</feature>
<feature type="transmembrane region" description="Helical" evidence="1">
    <location>
        <begin position="36"/>
        <end position="66"/>
    </location>
</feature>
<evidence type="ECO:0000313" key="2">
    <source>
        <dbReference type="EMBL" id="BCK81202.1"/>
    </source>
</evidence>
<evidence type="ECO:0000313" key="3">
    <source>
        <dbReference type="Proteomes" id="UP000681035"/>
    </source>
</evidence>
<keyword evidence="3" id="KW-1185">Reference proteome</keyword>
<dbReference type="EMBL" id="AP023418">
    <property type="protein sequence ID" value="BCK81202.1"/>
    <property type="molecule type" value="Genomic_DNA"/>
</dbReference>
<feature type="transmembrane region" description="Helical" evidence="1">
    <location>
        <begin position="147"/>
        <end position="167"/>
    </location>
</feature>
<feature type="transmembrane region" description="Helical" evidence="1">
    <location>
        <begin position="6"/>
        <end position="24"/>
    </location>
</feature>
<sequence length="174" mass="18267">MNKKTLWITETAVMIALLVALQWATKPLGQFVTGSCVNLVLGVSVLVGGLWCGLTVALVSPFFAFLLGIGPAFLPIVPMVAVGNMVLVVILHLLASRDKIAARSYLAVAVGAVTKFLALWLLIVKLVLPTLGLAEKQVAAISASFSWPQLVTAAIGGVLAVTIAPLIRKALRSK</sequence>
<reference evidence="2" key="1">
    <citation type="submission" date="2020-09" db="EMBL/GenBank/DDBJ databases">
        <title>New species isolated from human feces.</title>
        <authorList>
            <person name="Kitahara M."/>
            <person name="Shigeno Y."/>
            <person name="Shime M."/>
            <person name="Matsumoto Y."/>
            <person name="Nakamura S."/>
            <person name="Motooka D."/>
            <person name="Fukuoka S."/>
            <person name="Nishikawa H."/>
            <person name="Benno Y."/>
        </authorList>
    </citation>
    <scope>NUCLEOTIDE SEQUENCE</scope>
    <source>
        <strain evidence="2">MM50</strain>
    </source>
</reference>
<protein>
    <recommendedName>
        <fullName evidence="4">ECF transporter S component</fullName>
    </recommendedName>
</protein>
<organism evidence="2 3">
    <name type="scientific">Vescimonas coprocola</name>
    <dbReference type="NCBI Taxonomy" id="2714355"/>
    <lineage>
        <taxon>Bacteria</taxon>
        <taxon>Bacillati</taxon>
        <taxon>Bacillota</taxon>
        <taxon>Clostridia</taxon>
        <taxon>Eubacteriales</taxon>
        <taxon>Oscillospiraceae</taxon>
        <taxon>Vescimonas</taxon>
    </lineage>
</organism>
<keyword evidence="1" id="KW-0472">Membrane</keyword>
<dbReference type="AlphaFoldDB" id="A0A810Q4N2"/>
<dbReference type="Gene3D" id="1.10.1760.20">
    <property type="match status" value="1"/>
</dbReference>
<dbReference type="GO" id="GO:0022857">
    <property type="term" value="F:transmembrane transporter activity"/>
    <property type="evidence" value="ECO:0007669"/>
    <property type="project" value="InterPro"/>
</dbReference>
<proteinExistence type="predicted"/>
<accession>A0A810Q4N2</accession>
<dbReference type="KEGG" id="vcop:MM50RIKEN_09650"/>